<dbReference type="KEGG" id="kbs:EPA93_08155"/>
<dbReference type="InterPro" id="IPR050109">
    <property type="entry name" value="HTH-type_TetR-like_transc_reg"/>
</dbReference>
<dbReference type="RefSeq" id="WP_129886575.1">
    <property type="nucleotide sequence ID" value="NZ_CP035758.1"/>
</dbReference>
<evidence type="ECO:0000256" key="4">
    <source>
        <dbReference type="PROSITE-ProRule" id="PRU00335"/>
    </source>
</evidence>
<dbReference type="PROSITE" id="PS01081">
    <property type="entry name" value="HTH_TETR_1"/>
    <property type="match status" value="1"/>
</dbReference>
<dbReference type="InterPro" id="IPR009057">
    <property type="entry name" value="Homeodomain-like_sf"/>
</dbReference>
<dbReference type="PRINTS" id="PR00455">
    <property type="entry name" value="HTHTETR"/>
</dbReference>
<dbReference type="InterPro" id="IPR049149">
    <property type="entry name" value="TetR/AcrR_C"/>
</dbReference>
<dbReference type="EMBL" id="CP035758">
    <property type="protein sequence ID" value="QBD75979.1"/>
    <property type="molecule type" value="Genomic_DNA"/>
</dbReference>
<sequence>MARTVKEDEYIQKRNEILDATRQLIYSKGYEQMTIQDILAELQISKGAFYHYFGSKQAVLEALIERLQEERDQVISPLVQDPQLSAQKKLQGIFEALAQWKTAQKSFLLAIWRALYSDDNALFRQKWHTAAFKQVPPMLATVIRQGIQEGTFTATYPEQSGEVIFALMLTLAETQGSLLLSYVHKADEGLLSHVEQTIAAYTEAIERTLGAARGSFQLVDPQTLREWFTYSGHNV</sequence>
<keyword evidence="3" id="KW-0804">Transcription</keyword>
<dbReference type="GO" id="GO:0003700">
    <property type="term" value="F:DNA-binding transcription factor activity"/>
    <property type="evidence" value="ECO:0007669"/>
    <property type="project" value="TreeGrafter"/>
</dbReference>
<keyword evidence="1" id="KW-0805">Transcription regulation</keyword>
<dbReference type="InterPro" id="IPR023772">
    <property type="entry name" value="DNA-bd_HTH_TetR-type_CS"/>
</dbReference>
<dbReference type="PANTHER" id="PTHR30055:SF234">
    <property type="entry name" value="HTH-TYPE TRANSCRIPTIONAL REGULATOR BETI"/>
    <property type="match status" value="1"/>
</dbReference>
<dbReference type="InterPro" id="IPR036271">
    <property type="entry name" value="Tet_transcr_reg_TetR-rel_C_sf"/>
</dbReference>
<name>A0A4P6JL99_KTERU</name>
<dbReference type="Pfam" id="PF21303">
    <property type="entry name" value="TetR_C_39"/>
    <property type="match status" value="1"/>
</dbReference>
<dbReference type="SUPFAM" id="SSF46689">
    <property type="entry name" value="Homeodomain-like"/>
    <property type="match status" value="1"/>
</dbReference>
<evidence type="ECO:0000313" key="7">
    <source>
        <dbReference type="Proteomes" id="UP000290365"/>
    </source>
</evidence>
<feature type="DNA-binding region" description="H-T-H motif" evidence="4">
    <location>
        <begin position="34"/>
        <end position="53"/>
    </location>
</feature>
<protein>
    <submittedName>
        <fullName evidence="6">TetR/AcrR family transcriptional regulator</fullName>
    </submittedName>
</protein>
<evidence type="ECO:0000313" key="6">
    <source>
        <dbReference type="EMBL" id="QBD75979.1"/>
    </source>
</evidence>
<evidence type="ECO:0000256" key="3">
    <source>
        <dbReference type="ARBA" id="ARBA00023163"/>
    </source>
</evidence>
<feature type="domain" description="HTH tetR-type" evidence="5">
    <location>
        <begin position="11"/>
        <end position="71"/>
    </location>
</feature>
<dbReference type="OrthoDB" id="9814200at2"/>
<dbReference type="Gene3D" id="1.10.357.10">
    <property type="entry name" value="Tetracycline Repressor, domain 2"/>
    <property type="match status" value="1"/>
</dbReference>
<dbReference type="InterPro" id="IPR001647">
    <property type="entry name" value="HTH_TetR"/>
</dbReference>
<keyword evidence="2 4" id="KW-0238">DNA-binding</keyword>
<dbReference type="SUPFAM" id="SSF48498">
    <property type="entry name" value="Tetracyclin repressor-like, C-terminal domain"/>
    <property type="match status" value="1"/>
</dbReference>
<reference evidence="6 7" key="1">
    <citation type="submission" date="2019-01" db="EMBL/GenBank/DDBJ databases">
        <title>Ktedonosporobacter rubrisoli SCAWS-G2.</title>
        <authorList>
            <person name="Huang Y."/>
            <person name="Yan B."/>
        </authorList>
    </citation>
    <scope>NUCLEOTIDE SEQUENCE [LARGE SCALE GENOMIC DNA]</scope>
    <source>
        <strain evidence="6 7">SCAWS-G2</strain>
    </source>
</reference>
<gene>
    <name evidence="6" type="ORF">EPA93_08155</name>
</gene>
<proteinExistence type="predicted"/>
<dbReference type="AlphaFoldDB" id="A0A4P6JL99"/>
<dbReference type="PANTHER" id="PTHR30055">
    <property type="entry name" value="HTH-TYPE TRANSCRIPTIONAL REGULATOR RUTR"/>
    <property type="match status" value="1"/>
</dbReference>
<evidence type="ECO:0000256" key="1">
    <source>
        <dbReference type="ARBA" id="ARBA00023015"/>
    </source>
</evidence>
<organism evidence="6 7">
    <name type="scientific">Ktedonosporobacter rubrisoli</name>
    <dbReference type="NCBI Taxonomy" id="2509675"/>
    <lineage>
        <taxon>Bacteria</taxon>
        <taxon>Bacillati</taxon>
        <taxon>Chloroflexota</taxon>
        <taxon>Ktedonobacteria</taxon>
        <taxon>Ktedonobacterales</taxon>
        <taxon>Ktedonosporobacteraceae</taxon>
        <taxon>Ktedonosporobacter</taxon>
    </lineage>
</organism>
<evidence type="ECO:0000256" key="2">
    <source>
        <dbReference type="ARBA" id="ARBA00023125"/>
    </source>
</evidence>
<dbReference type="Proteomes" id="UP000290365">
    <property type="component" value="Chromosome"/>
</dbReference>
<evidence type="ECO:0000259" key="5">
    <source>
        <dbReference type="PROSITE" id="PS50977"/>
    </source>
</evidence>
<dbReference type="PROSITE" id="PS50977">
    <property type="entry name" value="HTH_TETR_2"/>
    <property type="match status" value="1"/>
</dbReference>
<keyword evidence="7" id="KW-1185">Reference proteome</keyword>
<dbReference type="GO" id="GO:0000976">
    <property type="term" value="F:transcription cis-regulatory region binding"/>
    <property type="evidence" value="ECO:0007669"/>
    <property type="project" value="TreeGrafter"/>
</dbReference>
<accession>A0A4P6JL99</accession>
<dbReference type="Pfam" id="PF00440">
    <property type="entry name" value="TetR_N"/>
    <property type="match status" value="1"/>
</dbReference>